<gene>
    <name evidence="14" type="ORF">CEUSTIGMA_g2151.t1</name>
</gene>
<keyword evidence="7" id="KW-0809">Transit peptide</keyword>
<dbReference type="SUPFAM" id="SSF53335">
    <property type="entry name" value="S-adenosyl-L-methionine-dependent methyltransferases"/>
    <property type="match status" value="1"/>
</dbReference>
<keyword evidence="5 11" id="KW-0949">S-adenosyl-L-methionine</keyword>
<dbReference type="InterPro" id="IPR023267">
    <property type="entry name" value="RCMT"/>
</dbReference>
<sequence length="436" mass="47706">MKKLNRKVTNTAFSDSSKEFEACFTEVYGTTRWKILKKSLLHPAELVAFQNHFSCISLADEATLLPWFASGTCISAYKRVEATPDASYPPPWCSPLNGLKAFYWLDAASLLPAILLDVQPGMSTLDMCASPGGKSLVLAHQTWRPDSNIYDQTHLGPRHVSSVNAKLQGHIGGDSKSHSLADDPKPEILKESLSSEPGAAISSTTTGERPLQLGSLTCNEPDTKRRQRLQQVLNEYLPPILAAQVRIVGQEGDKYWARNECDTYDRVLIDAPCSSDRHVMQQSLSNRGMIPSTQWTLQGCKKIADLQLQLLLSGLRCAKVGGLVVFSTCSMLPLENDKVVDRLLSRVGANAVEVIAPGHQSFCLHDTDLDRFGTERTKYGLLSLPDLAGWGPIYTVVIRKVGSIAKAFMGGSLGLLQPVVTSSSDEEDEQESQACE</sequence>
<evidence type="ECO:0000256" key="7">
    <source>
        <dbReference type="ARBA" id="ARBA00022946"/>
    </source>
</evidence>
<evidence type="ECO:0000256" key="1">
    <source>
        <dbReference type="ARBA" id="ARBA00004173"/>
    </source>
</evidence>
<dbReference type="OrthoDB" id="427002at2759"/>
<feature type="region of interest" description="Disordered" evidence="12">
    <location>
        <begin position="192"/>
        <end position="214"/>
    </location>
</feature>
<feature type="domain" description="SAM-dependent MTase RsmB/NOP-type" evidence="13">
    <location>
        <begin position="193"/>
        <end position="401"/>
    </location>
</feature>
<evidence type="ECO:0000256" key="6">
    <source>
        <dbReference type="ARBA" id="ARBA00022884"/>
    </source>
</evidence>
<name>A0A250WV39_9CHLO</name>
<dbReference type="PROSITE" id="PS51686">
    <property type="entry name" value="SAM_MT_RSMB_NOP"/>
    <property type="match status" value="1"/>
</dbReference>
<dbReference type="GO" id="GO:0008173">
    <property type="term" value="F:RNA methyltransferase activity"/>
    <property type="evidence" value="ECO:0007669"/>
    <property type="project" value="InterPro"/>
</dbReference>
<feature type="binding site" evidence="11">
    <location>
        <position position="220"/>
    </location>
    <ligand>
        <name>S-adenosyl-L-methionine</name>
        <dbReference type="ChEBI" id="CHEBI:59789"/>
    </ligand>
</feature>
<dbReference type="PANTHER" id="PTHR22808">
    <property type="entry name" value="NCL1 YEAST -RELATED NOL1/NOP2/FMU SUN DOMAIN-CONTAINING"/>
    <property type="match status" value="1"/>
</dbReference>
<dbReference type="GO" id="GO:0003723">
    <property type="term" value="F:RNA binding"/>
    <property type="evidence" value="ECO:0007669"/>
    <property type="project" value="UniProtKB-UniRule"/>
</dbReference>
<proteinExistence type="inferred from homology"/>
<evidence type="ECO:0000313" key="15">
    <source>
        <dbReference type="Proteomes" id="UP000232323"/>
    </source>
</evidence>
<dbReference type="InterPro" id="IPR049560">
    <property type="entry name" value="MeTrfase_RsmB-F_NOP2_cat"/>
</dbReference>
<dbReference type="PANTHER" id="PTHR22808:SF3">
    <property type="entry name" value="5-METHYLCYTOSINE RRNA METHYLTRANSFERASE NSUN4"/>
    <property type="match status" value="1"/>
</dbReference>
<dbReference type="GO" id="GO:0031167">
    <property type="term" value="P:rRNA methylation"/>
    <property type="evidence" value="ECO:0007669"/>
    <property type="project" value="TreeGrafter"/>
</dbReference>
<evidence type="ECO:0000256" key="9">
    <source>
        <dbReference type="ARBA" id="ARBA00042050"/>
    </source>
</evidence>
<keyword evidence="6 11" id="KW-0694">RNA-binding</keyword>
<keyword evidence="15" id="KW-1185">Reference proteome</keyword>
<dbReference type="InterPro" id="IPR029063">
    <property type="entry name" value="SAM-dependent_MTases_sf"/>
</dbReference>
<evidence type="ECO:0000256" key="12">
    <source>
        <dbReference type="SAM" id="MobiDB-lite"/>
    </source>
</evidence>
<dbReference type="Gene3D" id="3.40.50.150">
    <property type="entry name" value="Vaccinia Virus protein VP39"/>
    <property type="match status" value="1"/>
</dbReference>
<evidence type="ECO:0000256" key="10">
    <source>
        <dbReference type="ARBA" id="ARBA00049302"/>
    </source>
</evidence>
<evidence type="ECO:0000313" key="14">
    <source>
        <dbReference type="EMBL" id="GAX74703.1"/>
    </source>
</evidence>
<protein>
    <recommendedName>
        <fullName evidence="9">NOL1/NOP2/Sun domain family member 4</fullName>
    </recommendedName>
</protein>
<evidence type="ECO:0000256" key="2">
    <source>
        <dbReference type="ARBA" id="ARBA00022552"/>
    </source>
</evidence>
<dbReference type="Pfam" id="PF01189">
    <property type="entry name" value="Methyltr_RsmB-F"/>
    <property type="match status" value="1"/>
</dbReference>
<comment type="caution">
    <text evidence="14">The sequence shown here is derived from an EMBL/GenBank/DDBJ whole genome shotgun (WGS) entry which is preliminary data.</text>
</comment>
<feature type="active site" description="Nucleophile" evidence="11">
    <location>
        <position position="329"/>
    </location>
</feature>
<evidence type="ECO:0000256" key="5">
    <source>
        <dbReference type="ARBA" id="ARBA00022691"/>
    </source>
</evidence>
<evidence type="ECO:0000256" key="3">
    <source>
        <dbReference type="ARBA" id="ARBA00022603"/>
    </source>
</evidence>
<evidence type="ECO:0000256" key="8">
    <source>
        <dbReference type="ARBA" id="ARBA00023128"/>
    </source>
</evidence>
<keyword evidence="2" id="KW-0698">rRNA processing</keyword>
<evidence type="ECO:0000256" key="4">
    <source>
        <dbReference type="ARBA" id="ARBA00022679"/>
    </source>
</evidence>
<comment type="subcellular location">
    <subcellularLocation>
        <location evidence="1">Mitochondrion</location>
    </subcellularLocation>
</comment>
<dbReference type="AlphaFoldDB" id="A0A250WV39"/>
<dbReference type="EMBL" id="BEGY01000008">
    <property type="protein sequence ID" value="GAX74703.1"/>
    <property type="molecule type" value="Genomic_DNA"/>
</dbReference>
<evidence type="ECO:0000259" key="13">
    <source>
        <dbReference type="PROSITE" id="PS51686"/>
    </source>
</evidence>
<keyword evidence="3 11" id="KW-0489">Methyltransferase</keyword>
<feature type="binding site" evidence="11">
    <location>
        <position position="270"/>
    </location>
    <ligand>
        <name>S-adenosyl-L-methionine</name>
        <dbReference type="ChEBI" id="CHEBI:59789"/>
    </ligand>
</feature>
<keyword evidence="4 11" id="KW-0808">Transferase</keyword>
<dbReference type="Proteomes" id="UP000232323">
    <property type="component" value="Unassembled WGS sequence"/>
</dbReference>
<organism evidence="14 15">
    <name type="scientific">Chlamydomonas eustigma</name>
    <dbReference type="NCBI Taxonomy" id="1157962"/>
    <lineage>
        <taxon>Eukaryota</taxon>
        <taxon>Viridiplantae</taxon>
        <taxon>Chlorophyta</taxon>
        <taxon>core chlorophytes</taxon>
        <taxon>Chlorophyceae</taxon>
        <taxon>CS clade</taxon>
        <taxon>Chlamydomonadales</taxon>
        <taxon>Chlamydomonadaceae</taxon>
        <taxon>Chlamydomonas</taxon>
    </lineage>
</organism>
<comment type="similarity">
    <text evidence="11">Belongs to the class I-like SAM-binding methyltransferase superfamily. RsmB/NOP family.</text>
</comment>
<accession>A0A250WV39</accession>
<reference evidence="14 15" key="1">
    <citation type="submission" date="2017-08" db="EMBL/GenBank/DDBJ databases">
        <title>Acidophilic green algal genome provides insights into adaptation to an acidic environment.</title>
        <authorList>
            <person name="Hirooka S."/>
            <person name="Hirose Y."/>
            <person name="Kanesaki Y."/>
            <person name="Higuchi S."/>
            <person name="Fujiwara T."/>
            <person name="Onuma R."/>
            <person name="Era A."/>
            <person name="Ohbayashi R."/>
            <person name="Uzuka A."/>
            <person name="Nozaki H."/>
            <person name="Yoshikawa H."/>
            <person name="Miyagishima S.Y."/>
        </authorList>
    </citation>
    <scope>NUCLEOTIDE SEQUENCE [LARGE SCALE GENOMIC DNA]</scope>
    <source>
        <strain evidence="14 15">NIES-2499</strain>
    </source>
</reference>
<evidence type="ECO:0000256" key="11">
    <source>
        <dbReference type="PROSITE-ProRule" id="PRU01023"/>
    </source>
</evidence>
<dbReference type="STRING" id="1157962.A0A250WV39"/>
<comment type="caution">
    <text evidence="11">Lacks conserved residue(s) required for the propagation of feature annotation.</text>
</comment>
<keyword evidence="8" id="KW-0496">Mitochondrion</keyword>
<dbReference type="GO" id="GO:0005762">
    <property type="term" value="C:mitochondrial large ribosomal subunit"/>
    <property type="evidence" value="ECO:0007669"/>
    <property type="project" value="TreeGrafter"/>
</dbReference>
<comment type="catalytic activity">
    <reaction evidence="10">
        <text>a cytidine in rRNA + S-adenosyl-L-methionine = a 5-methylcytidine in rRNA + S-adenosyl-L-homocysteine + H(+)</text>
        <dbReference type="Rhea" id="RHEA:61484"/>
        <dbReference type="Rhea" id="RHEA-COMP:15836"/>
        <dbReference type="Rhea" id="RHEA-COMP:15837"/>
        <dbReference type="ChEBI" id="CHEBI:15378"/>
        <dbReference type="ChEBI" id="CHEBI:57856"/>
        <dbReference type="ChEBI" id="CHEBI:59789"/>
        <dbReference type="ChEBI" id="CHEBI:74483"/>
        <dbReference type="ChEBI" id="CHEBI:82748"/>
    </reaction>
</comment>
<dbReference type="InterPro" id="IPR001678">
    <property type="entry name" value="MeTrfase_RsmB-F_NOP2_dom"/>
</dbReference>
<dbReference type="PRINTS" id="PR02008">
    <property type="entry name" value="RCMTFAMILY"/>
</dbReference>